<dbReference type="Proteomes" id="UP000712570">
    <property type="component" value="Unassembled WGS sequence"/>
</dbReference>
<accession>A0ABX0KSF2</accession>
<evidence type="ECO:0008006" key="3">
    <source>
        <dbReference type="Google" id="ProtNLM"/>
    </source>
</evidence>
<protein>
    <recommendedName>
        <fullName evidence="3">DUF2591 domain-containing protein</fullName>
    </recommendedName>
</protein>
<dbReference type="RefSeq" id="WP_166826143.1">
    <property type="nucleotide sequence ID" value="NZ_JAAOLX010000005.1"/>
</dbReference>
<proteinExistence type="predicted"/>
<organism evidence="1 2">
    <name type="scientific">Iodobacter violaceini</name>
    <dbReference type="NCBI Taxonomy" id="3044271"/>
    <lineage>
        <taxon>Bacteria</taxon>
        <taxon>Pseudomonadati</taxon>
        <taxon>Pseudomonadota</taxon>
        <taxon>Betaproteobacteria</taxon>
        <taxon>Neisseriales</taxon>
        <taxon>Chitinibacteraceae</taxon>
        <taxon>Iodobacter</taxon>
    </lineage>
</organism>
<evidence type="ECO:0000313" key="2">
    <source>
        <dbReference type="Proteomes" id="UP000712570"/>
    </source>
</evidence>
<gene>
    <name evidence="1" type="ORF">HA050_11695</name>
</gene>
<sequence>MHKVSEHNHLLAKATEWLPWEDIQVSDNHDDTFLALACYSSDSYGSWQDAINQGGVYEFNLETQTLGECLSLMAGARLAGKCLGYKETLEFIAKTDHSKQLMGHA</sequence>
<evidence type="ECO:0000313" key="1">
    <source>
        <dbReference type="EMBL" id="NHQ86781.1"/>
    </source>
</evidence>
<name>A0ABX0KSF2_9NEIS</name>
<reference evidence="1 2" key="1">
    <citation type="submission" date="2020-03" db="EMBL/GenBank/DDBJ databases">
        <title>Draft genome sequence of environmentally isolated violet-colored cultures.</title>
        <authorList>
            <person name="Wilson H.S."/>
        </authorList>
    </citation>
    <scope>NUCLEOTIDE SEQUENCE [LARGE SCALE GENOMIC DNA]</scope>
    <source>
        <strain evidence="1 2">HSC-16F04</strain>
    </source>
</reference>
<dbReference type="EMBL" id="JAAOLX010000005">
    <property type="protein sequence ID" value="NHQ86781.1"/>
    <property type="molecule type" value="Genomic_DNA"/>
</dbReference>
<comment type="caution">
    <text evidence="1">The sequence shown here is derived from an EMBL/GenBank/DDBJ whole genome shotgun (WGS) entry which is preliminary data.</text>
</comment>
<keyword evidence="2" id="KW-1185">Reference proteome</keyword>